<gene>
    <name evidence="13" type="ORF">UU65_C0002G0206</name>
</gene>
<dbReference type="EMBL" id="LCBL01000002">
    <property type="protein sequence ID" value="KKS09428.1"/>
    <property type="molecule type" value="Genomic_DNA"/>
</dbReference>
<dbReference type="CDD" id="cd20070">
    <property type="entry name" value="5TM_YidC_Alb3"/>
    <property type="match status" value="1"/>
</dbReference>
<dbReference type="InterPro" id="IPR001708">
    <property type="entry name" value="YidC/ALB3/OXA1/COX18"/>
</dbReference>
<evidence type="ECO:0000256" key="2">
    <source>
        <dbReference type="ARBA" id="ARBA00022448"/>
    </source>
</evidence>
<dbReference type="GO" id="GO:0051205">
    <property type="term" value="P:protein insertion into membrane"/>
    <property type="evidence" value="ECO:0007669"/>
    <property type="project" value="TreeGrafter"/>
</dbReference>
<reference evidence="13 14" key="1">
    <citation type="journal article" date="2015" name="Nature">
        <title>rRNA introns, odd ribosomes, and small enigmatic genomes across a large radiation of phyla.</title>
        <authorList>
            <person name="Brown C.T."/>
            <person name="Hug L.A."/>
            <person name="Thomas B.C."/>
            <person name="Sharon I."/>
            <person name="Castelle C.J."/>
            <person name="Singh A."/>
            <person name="Wilkins M.J."/>
            <person name="Williams K.H."/>
            <person name="Banfield J.F."/>
        </authorList>
    </citation>
    <scope>NUCLEOTIDE SEQUENCE [LARGE SCALE GENOMIC DNA]</scope>
</reference>
<keyword evidence="5" id="KW-0653">Protein transport</keyword>
<protein>
    <submittedName>
        <fullName evidence="13">60 kDa inner membrane insertion protein</fullName>
    </submittedName>
</protein>
<evidence type="ECO:0000256" key="8">
    <source>
        <dbReference type="ARBA" id="ARBA00023186"/>
    </source>
</evidence>
<evidence type="ECO:0000256" key="9">
    <source>
        <dbReference type="RuleBase" id="RU003945"/>
    </source>
</evidence>
<evidence type="ECO:0000313" key="14">
    <source>
        <dbReference type="Proteomes" id="UP000033869"/>
    </source>
</evidence>
<evidence type="ECO:0000259" key="12">
    <source>
        <dbReference type="Pfam" id="PF02096"/>
    </source>
</evidence>
<evidence type="ECO:0000256" key="7">
    <source>
        <dbReference type="ARBA" id="ARBA00023136"/>
    </source>
</evidence>
<dbReference type="InterPro" id="IPR028055">
    <property type="entry name" value="YidC/Oxa/ALB_C"/>
</dbReference>
<feature type="region of interest" description="Disordered" evidence="10">
    <location>
        <begin position="245"/>
        <end position="264"/>
    </location>
</feature>
<dbReference type="AlphaFoldDB" id="A0A0G0Z8Q1"/>
<keyword evidence="3" id="KW-1003">Cell membrane</keyword>
<evidence type="ECO:0000256" key="11">
    <source>
        <dbReference type="SAM" id="Phobius"/>
    </source>
</evidence>
<evidence type="ECO:0000256" key="6">
    <source>
        <dbReference type="ARBA" id="ARBA00022989"/>
    </source>
</evidence>
<dbReference type="PANTHER" id="PTHR12428:SF65">
    <property type="entry name" value="CYTOCHROME C OXIDASE ASSEMBLY PROTEIN COX18, MITOCHONDRIAL"/>
    <property type="match status" value="1"/>
</dbReference>
<evidence type="ECO:0000256" key="10">
    <source>
        <dbReference type="SAM" id="MobiDB-lite"/>
    </source>
</evidence>
<dbReference type="Proteomes" id="UP000033869">
    <property type="component" value="Unassembled WGS sequence"/>
</dbReference>
<dbReference type="InterPro" id="IPR047196">
    <property type="entry name" value="YidC_ALB_C"/>
</dbReference>
<evidence type="ECO:0000256" key="1">
    <source>
        <dbReference type="ARBA" id="ARBA00004651"/>
    </source>
</evidence>
<dbReference type="GO" id="GO:0032977">
    <property type="term" value="F:membrane insertase activity"/>
    <property type="evidence" value="ECO:0007669"/>
    <property type="project" value="InterPro"/>
</dbReference>
<comment type="similarity">
    <text evidence="9">Belongs to the OXA1/ALB3/YidC family.</text>
</comment>
<keyword evidence="7 11" id="KW-0472">Membrane</keyword>
<keyword evidence="2" id="KW-0813">Transport</keyword>
<organism evidence="13 14">
    <name type="scientific">candidate division CPR2 bacterium GW2011_GWC1_41_48</name>
    <dbReference type="NCBI Taxonomy" id="1618344"/>
    <lineage>
        <taxon>Bacteria</taxon>
        <taxon>Bacteria division CPR2</taxon>
    </lineage>
</organism>
<feature type="transmembrane region" description="Helical" evidence="11">
    <location>
        <begin position="95"/>
        <end position="115"/>
    </location>
</feature>
<evidence type="ECO:0000256" key="4">
    <source>
        <dbReference type="ARBA" id="ARBA00022692"/>
    </source>
</evidence>
<accession>A0A0G0Z8Q1</accession>
<dbReference type="GO" id="GO:0015031">
    <property type="term" value="P:protein transport"/>
    <property type="evidence" value="ECO:0007669"/>
    <property type="project" value="UniProtKB-KW"/>
</dbReference>
<name>A0A0G0Z8Q1_UNCC2</name>
<proteinExistence type="inferred from homology"/>
<feature type="transmembrane region" description="Helical" evidence="11">
    <location>
        <begin position="197"/>
        <end position="222"/>
    </location>
</feature>
<evidence type="ECO:0000313" key="13">
    <source>
        <dbReference type="EMBL" id="KKS09428.1"/>
    </source>
</evidence>
<keyword evidence="6 11" id="KW-1133">Transmembrane helix</keyword>
<dbReference type="PANTHER" id="PTHR12428">
    <property type="entry name" value="OXA1"/>
    <property type="match status" value="1"/>
</dbReference>
<evidence type="ECO:0000256" key="3">
    <source>
        <dbReference type="ARBA" id="ARBA00022475"/>
    </source>
</evidence>
<comment type="subcellular location">
    <subcellularLocation>
        <location evidence="1">Cell membrane</location>
        <topology evidence="1">Multi-pass membrane protein</topology>
    </subcellularLocation>
    <subcellularLocation>
        <location evidence="9">Membrane</location>
        <topology evidence="9">Multi-pass membrane protein</topology>
    </subcellularLocation>
</comment>
<feature type="domain" description="Membrane insertase YidC/Oxa/ALB C-terminal" evidence="12">
    <location>
        <begin position="25"/>
        <end position="236"/>
    </location>
</feature>
<keyword evidence="8" id="KW-0143">Chaperone</keyword>
<feature type="compositionally biased region" description="Basic residues" evidence="10">
    <location>
        <begin position="255"/>
        <end position="264"/>
    </location>
</feature>
<dbReference type="GO" id="GO:0005886">
    <property type="term" value="C:plasma membrane"/>
    <property type="evidence" value="ECO:0007669"/>
    <property type="project" value="UniProtKB-SubCell"/>
</dbReference>
<dbReference type="NCBIfam" id="TIGR03592">
    <property type="entry name" value="yidC_oxa1_cterm"/>
    <property type="match status" value="1"/>
</dbReference>
<feature type="transmembrane region" description="Helical" evidence="11">
    <location>
        <begin position="155"/>
        <end position="176"/>
    </location>
</feature>
<sequence length="264" mass="30148">MYYLYQFIYNILVGIWGVLPVHDLGLAIILATIVVRLAMWPVDKKGLRGRQALQSLQPEIVKIKEKAKGDKQAESKMIMELYKEKEVNPVSSSCLPLLVQFPFLIGLFQVFMYWLKPEFLADRTYAFVRSLPYVKQAIADPALFNATLFGIDLSALGKAGLVFALFPIAAAALQYYQVKMLSPQQNLDDQQKMMAKLNFLGPVMILFFGFTFPIAMSLYWAAMSLVAILQQHLIMKKDVEVLEETSVNQKVEKKKDKKKKKRKK</sequence>
<keyword evidence="4 9" id="KW-0812">Transmembrane</keyword>
<dbReference type="Pfam" id="PF02096">
    <property type="entry name" value="60KD_IMP"/>
    <property type="match status" value="1"/>
</dbReference>
<feature type="transmembrane region" description="Helical" evidence="11">
    <location>
        <begin position="6"/>
        <end position="39"/>
    </location>
</feature>
<evidence type="ECO:0000256" key="5">
    <source>
        <dbReference type="ARBA" id="ARBA00022927"/>
    </source>
</evidence>
<comment type="caution">
    <text evidence="13">The sequence shown here is derived from an EMBL/GenBank/DDBJ whole genome shotgun (WGS) entry which is preliminary data.</text>
</comment>